<dbReference type="OMA" id="YHISEDE"/>
<gene>
    <name evidence="2" type="ORF">KK1_006896</name>
</gene>
<sequence length="484" mass="55678">MKFHRTDAQSILSQIKRQEKQIKLKRRWYFKNRHLSESLLREDDIFYESVRAHVEDTFGAHHIEQDNHVLQDDMDLIRMLNMKGFISWCHDNLNTKGLYLLAMIVTGGSFKSQLTRCKLKRVIKGSLSSIVGSKSHNRLETRKHIFSLRTTLIAMLRKIKGVRAPVPRLQSNKHGCARDHLMKLVKKVRWKMLPTLDRVNELEEPLAKATAVADLSLKLATGCQNIFPKEFYQFRFPLKSLRSDIMNATWSVKKSSERPELRNLQLLIEPETAISNRCLQSAFVNLLIEFLFECSDMDSVPKFLSQILDVINRGSNSNMHNVLFKKYINEEEVDCILNMSALTKQIVSDLLPDVEFDKDFTDAYLEQPDESDDSGSDEHDDDDSQLQEHIQFSNGTFGSMDSFYEVESMFYACGFHPSSIMTEENVSSSSLTTSDSLNNYYTVNLESQVHNTPHNQCQEESTEHLSTFIAGKNNNSSVLSPERE</sequence>
<feature type="region of interest" description="Disordered" evidence="1">
    <location>
        <begin position="365"/>
        <end position="385"/>
    </location>
</feature>
<organism evidence="2 3">
    <name type="scientific">Cajanus cajan</name>
    <name type="common">Pigeon pea</name>
    <name type="synonym">Cajanus indicus</name>
    <dbReference type="NCBI Taxonomy" id="3821"/>
    <lineage>
        <taxon>Eukaryota</taxon>
        <taxon>Viridiplantae</taxon>
        <taxon>Streptophyta</taxon>
        <taxon>Embryophyta</taxon>
        <taxon>Tracheophyta</taxon>
        <taxon>Spermatophyta</taxon>
        <taxon>Magnoliopsida</taxon>
        <taxon>eudicotyledons</taxon>
        <taxon>Gunneridae</taxon>
        <taxon>Pentapetalae</taxon>
        <taxon>rosids</taxon>
        <taxon>fabids</taxon>
        <taxon>Fabales</taxon>
        <taxon>Fabaceae</taxon>
        <taxon>Papilionoideae</taxon>
        <taxon>50 kb inversion clade</taxon>
        <taxon>NPAAA clade</taxon>
        <taxon>indigoferoid/millettioid clade</taxon>
        <taxon>Phaseoleae</taxon>
        <taxon>Cajanus</taxon>
    </lineage>
</organism>
<keyword evidence="3" id="KW-1185">Reference proteome</keyword>
<evidence type="ECO:0000256" key="1">
    <source>
        <dbReference type="SAM" id="MobiDB-lite"/>
    </source>
</evidence>
<dbReference type="EMBL" id="CM003604">
    <property type="protein sequence ID" value="KYP74226.1"/>
    <property type="molecule type" value="Genomic_DNA"/>
</dbReference>
<dbReference type="AlphaFoldDB" id="A0A151U4K4"/>
<protein>
    <submittedName>
        <fullName evidence="2">Uncharacterized protein</fullName>
    </submittedName>
</protein>
<dbReference type="STRING" id="3821.A0A151U4K4"/>
<feature type="compositionally biased region" description="Acidic residues" evidence="1">
    <location>
        <begin position="367"/>
        <end position="385"/>
    </location>
</feature>
<dbReference type="Gramene" id="C.cajan_06708.t">
    <property type="protein sequence ID" value="C.cajan_06708.t"/>
    <property type="gene ID" value="C.cajan_06708"/>
</dbReference>
<dbReference type="Proteomes" id="UP000075243">
    <property type="component" value="Chromosome 2"/>
</dbReference>
<evidence type="ECO:0000313" key="2">
    <source>
        <dbReference type="EMBL" id="KYP74226.1"/>
    </source>
</evidence>
<reference evidence="2 3" key="1">
    <citation type="journal article" date="2012" name="Nat. Biotechnol.">
        <title>Draft genome sequence of pigeonpea (Cajanus cajan), an orphan legume crop of resource-poor farmers.</title>
        <authorList>
            <person name="Varshney R.K."/>
            <person name="Chen W."/>
            <person name="Li Y."/>
            <person name="Bharti A.K."/>
            <person name="Saxena R.K."/>
            <person name="Schlueter J.A."/>
            <person name="Donoghue M.T."/>
            <person name="Azam S."/>
            <person name="Fan G."/>
            <person name="Whaley A.M."/>
            <person name="Farmer A.D."/>
            <person name="Sheridan J."/>
            <person name="Iwata A."/>
            <person name="Tuteja R."/>
            <person name="Penmetsa R.V."/>
            <person name="Wu W."/>
            <person name="Upadhyaya H.D."/>
            <person name="Yang S.P."/>
            <person name="Shah T."/>
            <person name="Saxena K.B."/>
            <person name="Michael T."/>
            <person name="McCombie W.R."/>
            <person name="Yang B."/>
            <person name="Zhang G."/>
            <person name="Yang H."/>
            <person name="Wang J."/>
            <person name="Spillane C."/>
            <person name="Cook D.R."/>
            <person name="May G.D."/>
            <person name="Xu X."/>
            <person name="Jackson S.A."/>
        </authorList>
    </citation>
    <scope>NUCLEOTIDE SEQUENCE [LARGE SCALE GENOMIC DNA]</scope>
    <source>
        <strain evidence="3">cv. Asha</strain>
    </source>
</reference>
<dbReference type="PANTHER" id="PTHR36071">
    <property type="entry name" value="DNA DOUBLE-STRAND BREAK REPAIR PROTEIN"/>
    <property type="match status" value="1"/>
</dbReference>
<name>A0A151U4K4_CAJCA</name>
<evidence type="ECO:0000313" key="3">
    <source>
        <dbReference type="Proteomes" id="UP000075243"/>
    </source>
</evidence>
<accession>A0A151U4K4</accession>
<proteinExistence type="predicted"/>
<dbReference type="PANTHER" id="PTHR36071:SF1">
    <property type="entry name" value="DNA DOUBLE-STRAND BREAK REPAIR PROTEIN"/>
    <property type="match status" value="1"/>
</dbReference>